<protein>
    <recommendedName>
        <fullName evidence="2">DUF306 domain-containing protein</fullName>
    </recommendedName>
</protein>
<dbReference type="InterPro" id="IPR053196">
    <property type="entry name" value="Lipoprotein_YbaY-like"/>
</dbReference>
<dbReference type="PANTHER" id="PTHR38013">
    <property type="entry name" value="GLYCOPROTEIN/POLYSACCHARIDE METABOLISM"/>
    <property type="match status" value="1"/>
</dbReference>
<dbReference type="Pfam" id="PF09619">
    <property type="entry name" value="YscW"/>
    <property type="match status" value="1"/>
</dbReference>
<dbReference type="InterPro" id="IPR039366">
    <property type="entry name" value="Pilotin"/>
</dbReference>
<dbReference type="Pfam" id="PF03724">
    <property type="entry name" value="META"/>
    <property type="match status" value="1"/>
</dbReference>
<dbReference type="InterPro" id="IPR038670">
    <property type="entry name" value="HslJ-like_sf"/>
</dbReference>
<dbReference type="OrthoDB" id="9809132at2"/>
<dbReference type="Proteomes" id="UP000196086">
    <property type="component" value="Unassembled WGS sequence"/>
</dbReference>
<dbReference type="PANTHER" id="PTHR38013:SF1">
    <property type="entry name" value="GLYCOPROTEIN_POLYSACCHARIDE METABOLISM"/>
    <property type="match status" value="1"/>
</dbReference>
<feature type="signal peptide" evidence="1">
    <location>
        <begin position="1"/>
        <end position="34"/>
    </location>
</feature>
<dbReference type="InterPro" id="IPR005184">
    <property type="entry name" value="DUF306_Meta_HslJ"/>
</dbReference>
<organism evidence="3 4">
    <name type="scientific">Acetobacter cibinongensis</name>
    <dbReference type="NCBI Taxonomy" id="146475"/>
    <lineage>
        <taxon>Bacteria</taxon>
        <taxon>Pseudomonadati</taxon>
        <taxon>Pseudomonadota</taxon>
        <taxon>Alphaproteobacteria</taxon>
        <taxon>Acetobacterales</taxon>
        <taxon>Acetobacteraceae</taxon>
        <taxon>Acetobacter</taxon>
    </lineage>
</organism>
<reference evidence="3 4" key="1">
    <citation type="submission" date="2014-06" db="EMBL/GenBank/DDBJ databases">
        <authorList>
            <person name="Ju J."/>
            <person name="Zhang J."/>
        </authorList>
    </citation>
    <scope>NUCLEOTIDE SEQUENCE [LARGE SCALE GENOMIC DNA]</scope>
    <source>
        <strain evidence="3 4">DsW_47</strain>
    </source>
</reference>
<accession>A0A1Z5YWT6</accession>
<gene>
    <name evidence="3" type="ORF">HK14_01535</name>
</gene>
<name>A0A1Z5YWT6_9PROT</name>
<evidence type="ECO:0000256" key="1">
    <source>
        <dbReference type="SAM" id="SignalP"/>
    </source>
</evidence>
<proteinExistence type="predicted"/>
<sequence length="267" mass="28956">MSGYSFFSRTLVKANFLALCSCALVLPTPQAAHAQPAQTTLHGSITYRERIALPPATVEVRLLDVSTPSAPPKVIASQQFTTEKQVPLPFQLTVNSSTLAAKKTYAVAATIFVNGQAWFKTPMPAPVNQRSNGNILLVLRRDGTERLPHTVTGSWQTDQIGETSLRDGSQTPTLELHDDGTVAGSTVCNQISGRFTSSAQNLKFGPVATTRRACMEATTMQREQAFLNALKTVSTWTLSEKGDVLTLQNDAGQALLVLHRQSHLPIR</sequence>
<dbReference type="Gene3D" id="2.40.128.270">
    <property type="match status" value="1"/>
</dbReference>
<evidence type="ECO:0000313" key="3">
    <source>
        <dbReference type="EMBL" id="OUJ03635.1"/>
    </source>
</evidence>
<comment type="caution">
    <text evidence="3">The sequence shown here is derived from an EMBL/GenBank/DDBJ whole genome shotgun (WGS) entry which is preliminary data.</text>
</comment>
<evidence type="ECO:0000313" key="4">
    <source>
        <dbReference type="Proteomes" id="UP000196086"/>
    </source>
</evidence>
<feature type="domain" description="DUF306" evidence="2">
    <location>
        <begin position="152"/>
        <end position="258"/>
    </location>
</feature>
<dbReference type="EMBL" id="JOMQ01000011">
    <property type="protein sequence ID" value="OUJ03635.1"/>
    <property type="molecule type" value="Genomic_DNA"/>
</dbReference>
<feature type="chain" id="PRO_5012667540" description="DUF306 domain-containing protein" evidence="1">
    <location>
        <begin position="35"/>
        <end position="267"/>
    </location>
</feature>
<keyword evidence="1" id="KW-0732">Signal</keyword>
<dbReference type="RefSeq" id="WP_086650646.1">
    <property type="nucleotide sequence ID" value="NZ_JOMQ01000011.1"/>
</dbReference>
<dbReference type="AlphaFoldDB" id="A0A1Z5YWT6"/>
<evidence type="ECO:0000259" key="2">
    <source>
        <dbReference type="Pfam" id="PF03724"/>
    </source>
</evidence>